<dbReference type="AlphaFoldDB" id="A0A511D3D1"/>
<organism evidence="1 2">
    <name type="scientific">Pseudonocardia asaccharolytica DSM 44247 = NBRC 16224</name>
    <dbReference type="NCBI Taxonomy" id="1123024"/>
    <lineage>
        <taxon>Bacteria</taxon>
        <taxon>Bacillati</taxon>
        <taxon>Actinomycetota</taxon>
        <taxon>Actinomycetes</taxon>
        <taxon>Pseudonocardiales</taxon>
        <taxon>Pseudonocardiaceae</taxon>
        <taxon>Pseudonocardia</taxon>
    </lineage>
</organism>
<reference evidence="1 2" key="1">
    <citation type="submission" date="2019-07" db="EMBL/GenBank/DDBJ databases">
        <title>Whole genome shotgun sequence of Pseudonocardia asaccharolytica NBRC 16224.</title>
        <authorList>
            <person name="Hosoyama A."/>
            <person name="Uohara A."/>
            <person name="Ohji S."/>
            <person name="Ichikawa N."/>
        </authorList>
    </citation>
    <scope>NUCLEOTIDE SEQUENCE [LARGE SCALE GENOMIC DNA]</scope>
    <source>
        <strain evidence="1 2">NBRC 16224</strain>
    </source>
</reference>
<sequence>MICDMIPLPKVEQPRDHLIQLRDRYRQDAYLVGTAGEDAAQQALDAVTRLLADHRSAGVR</sequence>
<evidence type="ECO:0000313" key="2">
    <source>
        <dbReference type="Proteomes" id="UP000321328"/>
    </source>
</evidence>
<dbReference type="STRING" id="1123024.GCA_000423625_02827"/>
<comment type="caution">
    <text evidence="1">The sequence shown here is derived from an EMBL/GenBank/DDBJ whole genome shotgun (WGS) entry which is preliminary data.</text>
</comment>
<protein>
    <submittedName>
        <fullName evidence="1">Uncharacterized protein</fullName>
    </submittedName>
</protein>
<name>A0A511D3D1_9PSEU</name>
<dbReference type="EMBL" id="BJVI01000035">
    <property type="protein sequence ID" value="GEL19296.1"/>
    <property type="molecule type" value="Genomic_DNA"/>
</dbReference>
<dbReference type="Proteomes" id="UP000321328">
    <property type="component" value="Unassembled WGS sequence"/>
</dbReference>
<gene>
    <name evidence="1" type="ORF">PA7_31330</name>
</gene>
<keyword evidence="2" id="KW-1185">Reference proteome</keyword>
<proteinExistence type="predicted"/>
<evidence type="ECO:0000313" key="1">
    <source>
        <dbReference type="EMBL" id="GEL19296.1"/>
    </source>
</evidence>
<dbReference type="RefSeq" id="WP_028930544.1">
    <property type="nucleotide sequence ID" value="NZ_BJVI01000035.1"/>
</dbReference>
<accession>A0A511D3D1</accession>